<comment type="caution">
    <text evidence="1">The sequence shown here is derived from an EMBL/GenBank/DDBJ whole genome shotgun (WGS) entry which is preliminary data.</text>
</comment>
<dbReference type="Proteomes" id="UP001054945">
    <property type="component" value="Unassembled WGS sequence"/>
</dbReference>
<dbReference type="EMBL" id="BPLR01019526">
    <property type="protein sequence ID" value="GIX68802.1"/>
    <property type="molecule type" value="Genomic_DNA"/>
</dbReference>
<accession>A0AAV4MAL8</accession>
<protein>
    <submittedName>
        <fullName evidence="1">Uncharacterized protein</fullName>
    </submittedName>
</protein>
<evidence type="ECO:0000313" key="2">
    <source>
        <dbReference type="Proteomes" id="UP001054945"/>
    </source>
</evidence>
<reference evidence="1 2" key="1">
    <citation type="submission" date="2021-06" db="EMBL/GenBank/DDBJ databases">
        <title>Caerostris extrusa draft genome.</title>
        <authorList>
            <person name="Kono N."/>
            <person name="Arakawa K."/>
        </authorList>
    </citation>
    <scope>NUCLEOTIDE SEQUENCE [LARGE SCALE GENOMIC DNA]</scope>
</reference>
<organism evidence="1 2">
    <name type="scientific">Caerostris extrusa</name>
    <name type="common">Bark spider</name>
    <name type="synonym">Caerostris bankana</name>
    <dbReference type="NCBI Taxonomy" id="172846"/>
    <lineage>
        <taxon>Eukaryota</taxon>
        <taxon>Metazoa</taxon>
        <taxon>Ecdysozoa</taxon>
        <taxon>Arthropoda</taxon>
        <taxon>Chelicerata</taxon>
        <taxon>Arachnida</taxon>
        <taxon>Araneae</taxon>
        <taxon>Araneomorphae</taxon>
        <taxon>Entelegynae</taxon>
        <taxon>Araneoidea</taxon>
        <taxon>Araneidae</taxon>
        <taxon>Caerostris</taxon>
    </lineage>
</organism>
<name>A0AAV4MAL8_CAEEX</name>
<dbReference type="AlphaFoldDB" id="A0AAV4MAL8"/>
<keyword evidence="2" id="KW-1185">Reference proteome</keyword>
<evidence type="ECO:0000313" key="1">
    <source>
        <dbReference type="EMBL" id="GIX68802.1"/>
    </source>
</evidence>
<sequence>MLAALPKISASAVFRNKGPAMSKSIIRSRNSMRIKGNYFVWDFGGNPSLASFAQTSNPPKARAEEYEKLCNMDAYKIQNPWSIICLYVVAWLK</sequence>
<gene>
    <name evidence="1" type="ORF">CEXT_28711</name>
</gene>
<proteinExistence type="predicted"/>